<name>A0ABS3BAJ6_9GAMM</name>
<comment type="caution">
    <text evidence="2">The sequence shown here is derived from an EMBL/GenBank/DDBJ whole genome shotgun (WGS) entry which is preliminary data.</text>
</comment>
<dbReference type="Gene3D" id="3.40.630.30">
    <property type="match status" value="1"/>
</dbReference>
<dbReference type="RefSeq" id="WP_206556678.1">
    <property type="nucleotide sequence ID" value="NZ_JAFKDB010000008.1"/>
</dbReference>
<dbReference type="Pfam" id="PF13480">
    <property type="entry name" value="Acetyltransf_6"/>
    <property type="match status" value="1"/>
</dbReference>
<sequence>MSLFQTKAWQDAWWEMWGETPGFSLVHPGEGGVSGLYLDRYRMYGCLPVRCLQFVGTNYRRVSTPRTEYNTAFPSVSDQASDVIRRLTSEAWTEAVFRDVREDAQDLPILEGLAETQGWITRTVAKDTAYSVDTKGLFQDYLAGLGSNTRLKLYNRRKVLESLGDVKLENAWPDRSDEFFGLLNRFHRVRWGRDCFNEKSLRFHQRFLEMVVGESGVPELSLLICDGQVISVVYNVCYKGCVYNLQSGYLENFHRKIALGTLHLGYCIETAFGNPALTMFDMLAGTGKNDNYKTRIATQHVELRSVMVVKGPLLKILYRLKGRAG</sequence>
<dbReference type="Proteomes" id="UP000664344">
    <property type="component" value="Unassembled WGS sequence"/>
</dbReference>
<accession>A0ABS3BAJ6</accession>
<dbReference type="InterPro" id="IPR016181">
    <property type="entry name" value="Acyl_CoA_acyltransferase"/>
</dbReference>
<protein>
    <submittedName>
        <fullName evidence="2">GNAT family N-acetyltransferase</fullName>
    </submittedName>
</protein>
<organism evidence="2 3">
    <name type="scientific">Marinobacter daepoensis</name>
    <dbReference type="NCBI Taxonomy" id="262077"/>
    <lineage>
        <taxon>Bacteria</taxon>
        <taxon>Pseudomonadati</taxon>
        <taxon>Pseudomonadota</taxon>
        <taxon>Gammaproteobacteria</taxon>
        <taxon>Pseudomonadales</taxon>
        <taxon>Marinobacteraceae</taxon>
        <taxon>Marinobacter</taxon>
    </lineage>
</organism>
<evidence type="ECO:0000313" key="2">
    <source>
        <dbReference type="EMBL" id="MBN7768886.1"/>
    </source>
</evidence>
<evidence type="ECO:0000259" key="1">
    <source>
        <dbReference type="Pfam" id="PF13480"/>
    </source>
</evidence>
<keyword evidence="3" id="KW-1185">Reference proteome</keyword>
<dbReference type="SUPFAM" id="SSF55729">
    <property type="entry name" value="Acyl-CoA N-acyltransferases (Nat)"/>
    <property type="match status" value="1"/>
</dbReference>
<dbReference type="InterPro" id="IPR038740">
    <property type="entry name" value="BioF2-like_GNAT_dom"/>
</dbReference>
<dbReference type="EMBL" id="JAFKDB010000008">
    <property type="protein sequence ID" value="MBN7768886.1"/>
    <property type="molecule type" value="Genomic_DNA"/>
</dbReference>
<feature type="domain" description="BioF2-like acetyltransferase" evidence="1">
    <location>
        <begin position="147"/>
        <end position="293"/>
    </location>
</feature>
<evidence type="ECO:0000313" key="3">
    <source>
        <dbReference type="Proteomes" id="UP000664344"/>
    </source>
</evidence>
<proteinExistence type="predicted"/>
<reference evidence="2 3" key="1">
    <citation type="submission" date="2021-02" db="EMBL/GenBank/DDBJ databases">
        <title>PHA producing bacteria isolated from coastal sediment in Guangdong, Shenzhen.</title>
        <authorList>
            <person name="Zheng W."/>
            <person name="Yu S."/>
            <person name="Huang Y."/>
        </authorList>
    </citation>
    <scope>NUCLEOTIDE SEQUENCE [LARGE SCALE GENOMIC DNA]</scope>
    <source>
        <strain evidence="2 3">TN21-5</strain>
    </source>
</reference>
<gene>
    <name evidence="2" type="ORF">JYP53_03080</name>
</gene>